<organism evidence="2 3">
    <name type="scientific">Catenulispora subtropica</name>
    <dbReference type="NCBI Taxonomy" id="450798"/>
    <lineage>
        <taxon>Bacteria</taxon>
        <taxon>Bacillati</taxon>
        <taxon>Actinomycetota</taxon>
        <taxon>Actinomycetes</taxon>
        <taxon>Catenulisporales</taxon>
        <taxon>Catenulisporaceae</taxon>
        <taxon>Catenulispora</taxon>
    </lineage>
</organism>
<dbReference type="Proteomes" id="UP001499854">
    <property type="component" value="Unassembled WGS sequence"/>
</dbReference>
<proteinExistence type="predicted"/>
<evidence type="ECO:0000259" key="1">
    <source>
        <dbReference type="Pfam" id="PF14864"/>
    </source>
</evidence>
<sequence>MRIRRGVLNARRGASGDPQLTVSGPKAAIAVVLLKPAAADQLAGAEKITLAGDETALKRLAGLLDDFDPNFPIVTP</sequence>
<dbReference type="EMBL" id="BAAAQM010000017">
    <property type="protein sequence ID" value="GAA1971508.1"/>
    <property type="molecule type" value="Genomic_DNA"/>
</dbReference>
<dbReference type="SUPFAM" id="SSF55718">
    <property type="entry name" value="SCP-like"/>
    <property type="match status" value="1"/>
</dbReference>
<dbReference type="Gene3D" id="3.30.1050.10">
    <property type="entry name" value="SCP2 sterol-binding domain"/>
    <property type="match status" value="1"/>
</dbReference>
<reference evidence="3" key="1">
    <citation type="journal article" date="2019" name="Int. J. Syst. Evol. Microbiol.">
        <title>The Global Catalogue of Microorganisms (GCM) 10K type strain sequencing project: providing services to taxonomists for standard genome sequencing and annotation.</title>
        <authorList>
            <consortium name="The Broad Institute Genomics Platform"/>
            <consortium name="The Broad Institute Genome Sequencing Center for Infectious Disease"/>
            <person name="Wu L."/>
            <person name="Ma J."/>
        </authorList>
    </citation>
    <scope>NUCLEOTIDE SEQUENCE [LARGE SCALE GENOMIC DNA]</scope>
    <source>
        <strain evidence="3">JCM 16013</strain>
    </source>
</reference>
<feature type="domain" description="Alkyl sulfatase C-terminal" evidence="1">
    <location>
        <begin position="1"/>
        <end position="76"/>
    </location>
</feature>
<keyword evidence="3" id="KW-1185">Reference proteome</keyword>
<evidence type="ECO:0000313" key="2">
    <source>
        <dbReference type="EMBL" id="GAA1971508.1"/>
    </source>
</evidence>
<protein>
    <recommendedName>
        <fullName evidence="1">Alkyl sulfatase C-terminal domain-containing protein</fullName>
    </recommendedName>
</protein>
<comment type="caution">
    <text evidence="2">The sequence shown here is derived from an EMBL/GenBank/DDBJ whole genome shotgun (WGS) entry which is preliminary data.</text>
</comment>
<dbReference type="InterPro" id="IPR029229">
    <property type="entry name" value="Alkyl_sulf_C"/>
</dbReference>
<dbReference type="InterPro" id="IPR036527">
    <property type="entry name" value="SCP2_sterol-bd_dom_sf"/>
</dbReference>
<evidence type="ECO:0000313" key="3">
    <source>
        <dbReference type="Proteomes" id="UP001499854"/>
    </source>
</evidence>
<dbReference type="Pfam" id="PF14864">
    <property type="entry name" value="Alkyl_sulf_C"/>
    <property type="match status" value="1"/>
</dbReference>
<accession>A0ABP5D352</accession>
<gene>
    <name evidence="2" type="ORF">GCM10009838_33580</name>
</gene>
<name>A0ABP5D352_9ACTN</name>